<comment type="pathway">
    <text evidence="7">Metabolic intermediate biosynthesis; chorismate biosynthesis; chorismate from D-erythrose 4-phosphate and phosphoenolpyruvate: step 5/7.</text>
</comment>
<reference evidence="9" key="1">
    <citation type="submission" date="2017-09" db="EMBL/GenBank/DDBJ databases">
        <title>Depth-based differentiation of microbial function through sediment-hosted aquifers and enrichment of novel symbionts in the deep terrestrial subsurface.</title>
        <authorList>
            <person name="Probst A.J."/>
            <person name="Ladd B."/>
            <person name="Jarett J.K."/>
            <person name="Geller-Mcgrath D.E."/>
            <person name="Sieber C.M.K."/>
            <person name="Emerson J.B."/>
            <person name="Anantharaman K."/>
            <person name="Thomas B.C."/>
            <person name="Malmstrom R."/>
            <person name="Stieglmeier M."/>
            <person name="Klingl A."/>
            <person name="Woyke T."/>
            <person name="Ryan C.M."/>
            <person name="Banfield J.F."/>
        </authorList>
    </citation>
    <scope>NUCLEOTIDE SEQUENCE [LARGE SCALE GENOMIC DNA]</scope>
</reference>
<dbReference type="Pfam" id="PF01202">
    <property type="entry name" value="SKI"/>
    <property type="match status" value="1"/>
</dbReference>
<dbReference type="EC" id="2.7.1.71" evidence="7"/>
<dbReference type="GO" id="GO:0004765">
    <property type="term" value="F:shikimate kinase activity"/>
    <property type="evidence" value="ECO:0007669"/>
    <property type="project" value="UniProtKB-UniRule"/>
</dbReference>
<comment type="subcellular location">
    <subcellularLocation>
        <location evidence="7">Cytoplasm</location>
    </subcellularLocation>
</comment>
<dbReference type="PANTHER" id="PTHR21087:SF16">
    <property type="entry name" value="SHIKIMATE KINASE 1, CHLOROPLASTIC"/>
    <property type="match status" value="1"/>
</dbReference>
<comment type="function">
    <text evidence="7">Catalyzes the specific phosphorylation of the 3-hydroxyl group of shikimic acid using ATP as a cosubstrate.</text>
</comment>
<keyword evidence="2 7" id="KW-0808">Transferase</keyword>
<evidence type="ECO:0000256" key="1">
    <source>
        <dbReference type="ARBA" id="ARBA00022605"/>
    </source>
</evidence>
<dbReference type="InterPro" id="IPR031322">
    <property type="entry name" value="Shikimate/glucono_kinase"/>
</dbReference>
<dbReference type="PRINTS" id="PR01100">
    <property type="entry name" value="SHIKIMTKNASE"/>
</dbReference>
<evidence type="ECO:0000256" key="2">
    <source>
        <dbReference type="ARBA" id="ARBA00022679"/>
    </source>
</evidence>
<comment type="subunit">
    <text evidence="7">Monomer.</text>
</comment>
<feature type="binding site" evidence="7">
    <location>
        <position position="63"/>
    </location>
    <ligand>
        <name>substrate</name>
    </ligand>
</feature>
<dbReference type="Gene3D" id="3.40.50.300">
    <property type="entry name" value="P-loop containing nucleotide triphosphate hydrolases"/>
    <property type="match status" value="1"/>
</dbReference>
<evidence type="ECO:0000256" key="4">
    <source>
        <dbReference type="ARBA" id="ARBA00022777"/>
    </source>
</evidence>
<organism evidence="8 9">
    <name type="scientific">Candidatus Roizmanbacteria bacterium CG_4_8_14_3_um_filter_36_10</name>
    <dbReference type="NCBI Taxonomy" id="1974834"/>
    <lineage>
        <taxon>Bacteria</taxon>
        <taxon>Candidatus Roizmaniibacteriota</taxon>
    </lineage>
</organism>
<keyword evidence="7" id="KW-0460">Magnesium</keyword>
<comment type="similarity">
    <text evidence="7">Belongs to the shikimate kinase family.</text>
</comment>
<comment type="caution">
    <text evidence="8">The sequence shown here is derived from an EMBL/GenBank/DDBJ whole genome shotgun (WGS) entry which is preliminary data.</text>
</comment>
<keyword evidence="7" id="KW-0963">Cytoplasm</keyword>
<dbReference type="GO" id="GO:0009073">
    <property type="term" value="P:aromatic amino acid family biosynthetic process"/>
    <property type="evidence" value="ECO:0007669"/>
    <property type="project" value="UniProtKB-KW"/>
</dbReference>
<dbReference type="GO" id="GO:0005829">
    <property type="term" value="C:cytosol"/>
    <property type="evidence" value="ECO:0007669"/>
    <property type="project" value="TreeGrafter"/>
</dbReference>
<dbReference type="UniPathway" id="UPA00053">
    <property type="reaction ID" value="UER00088"/>
</dbReference>
<dbReference type="HAMAP" id="MF_00109">
    <property type="entry name" value="Shikimate_kinase"/>
    <property type="match status" value="1"/>
</dbReference>
<keyword evidence="3 7" id="KW-0547">Nucleotide-binding</keyword>
<dbReference type="Proteomes" id="UP000229370">
    <property type="component" value="Unassembled WGS sequence"/>
</dbReference>
<evidence type="ECO:0000313" key="9">
    <source>
        <dbReference type="Proteomes" id="UP000229370"/>
    </source>
</evidence>
<dbReference type="GO" id="GO:0009423">
    <property type="term" value="P:chorismate biosynthetic process"/>
    <property type="evidence" value="ECO:0007669"/>
    <property type="project" value="UniProtKB-UniRule"/>
</dbReference>
<dbReference type="EMBL" id="PFQK01000007">
    <property type="protein sequence ID" value="PJC82285.1"/>
    <property type="molecule type" value="Genomic_DNA"/>
</dbReference>
<feature type="binding site" evidence="7">
    <location>
        <position position="87"/>
    </location>
    <ligand>
        <name>substrate</name>
    </ligand>
</feature>
<dbReference type="PANTHER" id="PTHR21087">
    <property type="entry name" value="SHIKIMATE KINASE"/>
    <property type="match status" value="1"/>
</dbReference>
<dbReference type="AlphaFoldDB" id="A0A2M8GNZ7"/>
<keyword evidence="5 7" id="KW-0067">ATP-binding</keyword>
<sequence>MDNLILIGLKNCGKTTLARKISDHFKMYLIKIDDLIEKQHAKDKKEKLTFREIFKKWGKDYFRSLETRILKEIERNKLKEIVVDCGGGVPMREENRQILKKIGKVVFIDLDKEINFIRIMNNGIPAFFKYKNDPKKSFVEYEKERRALYGKLADYIIRIKNESPEEILKKIIKLKIFNV</sequence>
<comment type="caution">
    <text evidence="7">Lacks conserved residue(s) required for the propagation of feature annotation.</text>
</comment>
<feature type="binding site" evidence="7">
    <location>
        <position position="15"/>
    </location>
    <ligand>
        <name>Mg(2+)</name>
        <dbReference type="ChEBI" id="CHEBI:18420"/>
    </ligand>
</feature>
<protein>
    <recommendedName>
        <fullName evidence="7">Shikimate kinase</fullName>
        <shortName evidence="7">SK</shortName>
        <ecNumber evidence="7">2.7.1.71</ecNumber>
    </recommendedName>
</protein>
<gene>
    <name evidence="7" type="primary">aroK</name>
    <name evidence="8" type="ORF">CO007_00260</name>
</gene>
<keyword evidence="7" id="KW-0479">Metal-binding</keyword>
<proteinExistence type="inferred from homology"/>
<evidence type="ECO:0000256" key="7">
    <source>
        <dbReference type="HAMAP-Rule" id="MF_00109"/>
    </source>
</evidence>
<dbReference type="InterPro" id="IPR027417">
    <property type="entry name" value="P-loop_NTPase"/>
</dbReference>
<keyword evidence="1 7" id="KW-0028">Amino-acid biosynthesis</keyword>
<keyword evidence="6 7" id="KW-0057">Aromatic amino acid biosynthesis</keyword>
<feature type="binding site" evidence="7">
    <location>
        <position position="145"/>
    </location>
    <ligand>
        <name>substrate</name>
    </ligand>
</feature>
<comment type="catalytic activity">
    <reaction evidence="7">
        <text>shikimate + ATP = 3-phosphoshikimate + ADP + H(+)</text>
        <dbReference type="Rhea" id="RHEA:13121"/>
        <dbReference type="ChEBI" id="CHEBI:15378"/>
        <dbReference type="ChEBI" id="CHEBI:30616"/>
        <dbReference type="ChEBI" id="CHEBI:36208"/>
        <dbReference type="ChEBI" id="CHEBI:145989"/>
        <dbReference type="ChEBI" id="CHEBI:456216"/>
        <dbReference type="EC" id="2.7.1.71"/>
    </reaction>
</comment>
<keyword evidence="4 7" id="KW-0418">Kinase</keyword>
<dbReference type="SUPFAM" id="SSF52540">
    <property type="entry name" value="P-loop containing nucleoside triphosphate hydrolases"/>
    <property type="match status" value="1"/>
</dbReference>
<feature type="binding site" evidence="7">
    <location>
        <position position="33"/>
    </location>
    <ligand>
        <name>substrate</name>
    </ligand>
</feature>
<feature type="binding site" evidence="7">
    <location>
        <begin position="11"/>
        <end position="16"/>
    </location>
    <ligand>
        <name>ATP</name>
        <dbReference type="ChEBI" id="CHEBI:30616"/>
    </ligand>
</feature>
<accession>A0A2M8GNZ7</accession>
<dbReference type="GO" id="GO:0005524">
    <property type="term" value="F:ATP binding"/>
    <property type="evidence" value="ECO:0007669"/>
    <property type="project" value="UniProtKB-UniRule"/>
</dbReference>
<dbReference type="InterPro" id="IPR000623">
    <property type="entry name" value="Shikimate_kinase/TSH1"/>
</dbReference>
<evidence type="ECO:0000256" key="6">
    <source>
        <dbReference type="ARBA" id="ARBA00023141"/>
    </source>
</evidence>
<dbReference type="GO" id="GO:0000287">
    <property type="term" value="F:magnesium ion binding"/>
    <property type="evidence" value="ECO:0007669"/>
    <property type="project" value="UniProtKB-UniRule"/>
</dbReference>
<evidence type="ECO:0000256" key="5">
    <source>
        <dbReference type="ARBA" id="ARBA00022840"/>
    </source>
</evidence>
<dbReference type="CDD" id="cd00464">
    <property type="entry name" value="SK"/>
    <property type="match status" value="1"/>
</dbReference>
<evidence type="ECO:0000313" key="8">
    <source>
        <dbReference type="EMBL" id="PJC82285.1"/>
    </source>
</evidence>
<dbReference type="GO" id="GO:0008652">
    <property type="term" value="P:amino acid biosynthetic process"/>
    <property type="evidence" value="ECO:0007669"/>
    <property type="project" value="UniProtKB-KW"/>
</dbReference>
<evidence type="ECO:0000256" key="3">
    <source>
        <dbReference type="ARBA" id="ARBA00022741"/>
    </source>
</evidence>
<comment type="cofactor">
    <cofactor evidence="7">
        <name>Mg(2+)</name>
        <dbReference type="ChEBI" id="CHEBI:18420"/>
    </cofactor>
    <text evidence="7">Binds 1 Mg(2+) ion per subunit.</text>
</comment>
<name>A0A2M8GNZ7_9BACT</name>